<dbReference type="EMBL" id="SSGD01000006">
    <property type="protein sequence ID" value="TXI60188.1"/>
    <property type="molecule type" value="Genomic_DNA"/>
</dbReference>
<sequence>MSSTTELAELHTLIGDLRRCVLGLKTRVGDIPGMRRIELDAERILTDVQLLESDAGEMDLERWAAERSHEKITIPDTEYDSEFWRDVDDEGVGGQGRY</sequence>
<dbReference type="RefSeq" id="WP_046188670.1">
    <property type="nucleotide sequence ID" value="NZ_JACKUJ010000049.1"/>
</dbReference>
<dbReference type="Proteomes" id="UP000321797">
    <property type="component" value="Unassembled WGS sequence"/>
</dbReference>
<evidence type="ECO:0000313" key="5">
    <source>
        <dbReference type="Proteomes" id="UP000192327"/>
    </source>
</evidence>
<evidence type="ECO:0000313" key="4">
    <source>
        <dbReference type="Proteomes" id="UP000034416"/>
    </source>
</evidence>
<proteinExistence type="predicted"/>
<evidence type="ECO:0000313" key="3">
    <source>
        <dbReference type="EMBL" id="TXI60188.1"/>
    </source>
</evidence>
<evidence type="ECO:0000313" key="6">
    <source>
        <dbReference type="Proteomes" id="UP000321797"/>
    </source>
</evidence>
<organism evidence="1 4">
    <name type="scientific">Mycolicibacter arupensis</name>
    <dbReference type="NCBI Taxonomy" id="342002"/>
    <lineage>
        <taxon>Bacteria</taxon>
        <taxon>Bacillati</taxon>
        <taxon>Actinomycetota</taxon>
        <taxon>Actinomycetes</taxon>
        <taxon>Mycobacteriales</taxon>
        <taxon>Mycobacteriaceae</taxon>
        <taxon>Mycolicibacter</taxon>
    </lineage>
</organism>
<name>A0A0F5MZK4_9MYCO</name>
<keyword evidence="5" id="KW-1185">Reference proteome</keyword>
<accession>A0A0F5MZK4</accession>
<comment type="caution">
    <text evidence="1">The sequence shown here is derived from an EMBL/GenBank/DDBJ whole genome shotgun (WGS) entry which is preliminary data.</text>
</comment>
<reference evidence="2 5" key="3">
    <citation type="submission" date="2016-12" db="EMBL/GenBank/DDBJ databases">
        <title>The new phylogeny of genus Mycobacterium.</title>
        <authorList>
            <person name="Tortoli E."/>
            <person name="Trovato A."/>
            <person name="Cirillo D.M."/>
        </authorList>
    </citation>
    <scope>NUCLEOTIDE SEQUENCE [LARGE SCALE GENOMIC DNA]</scope>
    <source>
        <strain evidence="2 5">DSM 44942</strain>
    </source>
</reference>
<gene>
    <name evidence="2" type="ORF">BST15_06550</name>
    <name evidence="3" type="ORF">E6Q54_00755</name>
    <name evidence="1" type="ORF">WR43_05995</name>
</gene>
<evidence type="ECO:0000313" key="1">
    <source>
        <dbReference type="EMBL" id="KKC00219.1"/>
    </source>
</evidence>
<evidence type="ECO:0000313" key="2">
    <source>
        <dbReference type="EMBL" id="OQZ99916.1"/>
    </source>
</evidence>
<reference evidence="1" key="2">
    <citation type="submission" date="2015-04" db="EMBL/GenBank/DDBJ databases">
        <title>Genome sequence of Mycobacterium arupense strain GUC1.</title>
        <authorList>
            <person name="Greninger A.L."/>
            <person name="Cunningham G."/>
            <person name="Chiu C.Y."/>
            <person name="Miller S."/>
        </authorList>
    </citation>
    <scope>NUCLEOTIDE SEQUENCE</scope>
    <source>
        <strain evidence="1">GUC1</strain>
    </source>
</reference>
<dbReference type="Proteomes" id="UP000034416">
    <property type="component" value="Unassembled WGS sequence"/>
</dbReference>
<dbReference type="EMBL" id="MVHH01000009">
    <property type="protein sequence ID" value="OQZ99916.1"/>
    <property type="molecule type" value="Genomic_DNA"/>
</dbReference>
<dbReference type="OrthoDB" id="5194954at2"/>
<dbReference type="PATRIC" id="fig|342002.3.peg.1186"/>
<reference evidence="4" key="1">
    <citation type="submission" date="2015-04" db="EMBL/GenBank/DDBJ databases">
        <title>Genome sequence of Mycobacterium arupense GUC1.</title>
        <authorList>
            <person name="Greninger A.L."/>
            <person name="Cunningham G."/>
            <person name="Chiu C.Y."/>
            <person name="Miller S."/>
        </authorList>
    </citation>
    <scope>NUCLEOTIDE SEQUENCE [LARGE SCALE GENOMIC DNA]</scope>
    <source>
        <strain evidence="4">GUC1</strain>
    </source>
</reference>
<dbReference type="Proteomes" id="UP000192327">
    <property type="component" value="Unassembled WGS sequence"/>
</dbReference>
<protein>
    <submittedName>
        <fullName evidence="1">Uncharacterized protein</fullName>
    </submittedName>
</protein>
<reference evidence="3 6" key="4">
    <citation type="submission" date="2018-09" db="EMBL/GenBank/DDBJ databases">
        <title>Metagenome Assembled Genomes from an Advanced Water Purification Facility.</title>
        <authorList>
            <person name="Stamps B.W."/>
            <person name="Spear J.R."/>
        </authorList>
    </citation>
    <scope>NUCLEOTIDE SEQUENCE [LARGE SCALE GENOMIC DNA]</scope>
    <source>
        <strain evidence="3">Bin_29_2</strain>
    </source>
</reference>
<dbReference type="STRING" id="342002.BST15_06550"/>
<dbReference type="EMBL" id="LASW01000016">
    <property type="protein sequence ID" value="KKC00219.1"/>
    <property type="molecule type" value="Genomic_DNA"/>
</dbReference>
<dbReference type="AlphaFoldDB" id="A0A0F5MZK4"/>